<reference evidence="2" key="3">
    <citation type="journal article" date="2011" name="Mar. Genomics">
        <title>Comparative analysis of intronless genes in teleost fish genomes: Insights into their evolution and molecular function.</title>
        <authorList>
            <person name="Tine M."/>
            <person name="Kuhl H."/>
            <person name="Beck A."/>
            <person name="Bargelloni L."/>
            <person name="Reinhardt R."/>
        </authorList>
    </citation>
    <scope>NUCLEOTIDE SEQUENCE</scope>
</reference>
<evidence type="ECO:0000256" key="1">
    <source>
        <dbReference type="SAM" id="MobiDB-lite"/>
    </source>
</evidence>
<feature type="region of interest" description="Disordered" evidence="1">
    <location>
        <begin position="1"/>
        <end position="38"/>
    </location>
</feature>
<name>E6ZFY0_DICLA</name>
<evidence type="ECO:0000313" key="2">
    <source>
        <dbReference type="EMBL" id="CBN81080.1"/>
    </source>
</evidence>
<reference evidence="2" key="1">
    <citation type="journal article" date="2011" name="Comp. Biochem. Physiol. Part D Genomics Proteomics">
        <title>Analysis of single nucleotide polymorphisms in three chromosomes of European sea bass Dicentrarchus labrax.</title>
        <authorList>
            <person name="Kuhl H."/>
            <person name="Tine M."/>
            <person name="Hecht J."/>
            <person name="Knaust F."/>
            <person name="Reinhardt R."/>
        </authorList>
    </citation>
    <scope>NUCLEOTIDE SEQUENCE</scope>
</reference>
<gene>
    <name evidence="2" type="ORF">DLA_It05050</name>
</gene>
<reference evidence="2" key="2">
    <citation type="journal article" date="2011" name="Genomics">
        <title>Directed sequencing and annotation of three Dicentrarchus labrax L. chromosomes by applying Sanger- and pyrosequencing technologies on pooled DNA of comparatively mapped BAC clones.</title>
        <authorList>
            <person name="Kuhl H."/>
            <person name="Tine M."/>
            <person name="Beck A."/>
            <person name="Timmermann B."/>
            <person name="Kodira C."/>
            <person name="Reinhardt R."/>
        </authorList>
    </citation>
    <scope>NUCLEOTIDE SEQUENCE</scope>
</reference>
<accession>E6ZFY0</accession>
<feature type="compositionally biased region" description="Low complexity" evidence="1">
    <location>
        <begin position="29"/>
        <end position="38"/>
    </location>
</feature>
<feature type="compositionally biased region" description="Basic residues" evidence="1">
    <location>
        <begin position="13"/>
        <end position="23"/>
    </location>
</feature>
<proteinExistence type="predicted"/>
<organism evidence="2">
    <name type="scientific">Dicentrarchus labrax</name>
    <name type="common">European seabass</name>
    <name type="synonym">Morone labrax</name>
    <dbReference type="NCBI Taxonomy" id="13489"/>
    <lineage>
        <taxon>Eukaryota</taxon>
        <taxon>Metazoa</taxon>
        <taxon>Chordata</taxon>
        <taxon>Craniata</taxon>
        <taxon>Vertebrata</taxon>
        <taxon>Euteleostomi</taxon>
        <taxon>Actinopterygii</taxon>
        <taxon>Neopterygii</taxon>
        <taxon>Teleostei</taxon>
        <taxon>Neoteleostei</taxon>
        <taxon>Acanthomorphata</taxon>
        <taxon>Eupercaria</taxon>
        <taxon>Moronidae</taxon>
        <taxon>Dicentrarchus</taxon>
    </lineage>
</organism>
<dbReference type="EMBL" id="FQ310506">
    <property type="protein sequence ID" value="CBN81080.1"/>
    <property type="molecule type" value="Genomic_DNA"/>
</dbReference>
<sequence length="95" mass="10620">MVRSVEHQIPGARRGRKALRRSQVKLGKSSPSQPPNSFSLSLSFSVPLCFFLRASHGNTRCSLDLSTVILWYSHDYPGSNRKPHRCTTHTSTHTG</sequence>
<protein>
    <submittedName>
        <fullName evidence="2">Uncharacterized protein</fullName>
    </submittedName>
</protein>
<dbReference type="AlphaFoldDB" id="E6ZFY0"/>